<evidence type="ECO:0000313" key="2">
    <source>
        <dbReference type="Proteomes" id="UP000005723"/>
    </source>
</evidence>
<reference evidence="1 2" key="1">
    <citation type="submission" date="2010-01" db="EMBL/GenBank/DDBJ databases">
        <authorList>
            <person name="Muzny D."/>
            <person name="Qin X."/>
            <person name="Deng J."/>
            <person name="Jiang H."/>
            <person name="Liu Y."/>
            <person name="Qu J."/>
            <person name="Song X.-Z."/>
            <person name="Zhang L."/>
            <person name="Thornton R."/>
            <person name="Coyle M."/>
            <person name="Francisco L."/>
            <person name="Jackson L."/>
            <person name="Javaid M."/>
            <person name="Korchina V."/>
            <person name="Kovar C."/>
            <person name="Mata R."/>
            <person name="Mathew T."/>
            <person name="Ngo R."/>
            <person name="Nguyen L."/>
            <person name="Nguyen N."/>
            <person name="Okwuonu G."/>
            <person name="Ongeri F."/>
            <person name="Pham C."/>
            <person name="Simmons D."/>
            <person name="Wilczek-Boney K."/>
            <person name="Hale W."/>
            <person name="Jakkamsetti A."/>
            <person name="Pham P."/>
            <person name="Ruth R."/>
            <person name="San Lucas F."/>
            <person name="Warren J."/>
            <person name="Zhang J."/>
            <person name="Zhao Z."/>
            <person name="Zhou C."/>
            <person name="Zhu D."/>
            <person name="Lee S."/>
            <person name="Bess C."/>
            <person name="Blankenburg K."/>
            <person name="Forbes L."/>
            <person name="Fu Q."/>
            <person name="Gubbala S."/>
            <person name="Hirani K."/>
            <person name="Jayaseelan J.C."/>
            <person name="Lara F."/>
            <person name="Munidasa M."/>
            <person name="Palculict T."/>
            <person name="Patil S."/>
            <person name="Pu L.-L."/>
            <person name="Saada N."/>
            <person name="Tang L."/>
            <person name="Weissenberger G."/>
            <person name="Zhu Y."/>
            <person name="Hemphill L."/>
            <person name="Shang Y."/>
            <person name="Youmans B."/>
            <person name="Ayvaz T."/>
            <person name="Ross M."/>
            <person name="Santibanez J."/>
            <person name="Aqrawi P."/>
            <person name="Gross S."/>
            <person name="Joshi V."/>
            <person name="Fowler G."/>
            <person name="Nazareth L."/>
            <person name="Reid J."/>
            <person name="Worley K."/>
            <person name="Petrosino J."/>
            <person name="Highlander S."/>
            <person name="Gibbs R."/>
        </authorList>
    </citation>
    <scope>NUCLEOTIDE SEQUENCE [LARGE SCALE GENOMIC DNA]</scope>
    <source>
        <strain evidence="1 2">DSM 4582</strain>
    </source>
</reference>
<protein>
    <submittedName>
        <fullName evidence="1">Uncharacterized protein</fullName>
    </submittedName>
</protein>
<accession>D4E800</accession>
<organism evidence="1 2">
    <name type="scientific">Serratia odorifera DSM 4582</name>
    <dbReference type="NCBI Taxonomy" id="667129"/>
    <lineage>
        <taxon>Bacteria</taxon>
        <taxon>Pseudomonadati</taxon>
        <taxon>Pseudomonadota</taxon>
        <taxon>Gammaproteobacteria</taxon>
        <taxon>Enterobacterales</taxon>
        <taxon>Yersiniaceae</taxon>
        <taxon>Serratia</taxon>
    </lineage>
</organism>
<name>D4E800_SEROD</name>
<proteinExistence type="predicted"/>
<dbReference type="Proteomes" id="UP000005723">
    <property type="component" value="Unassembled WGS sequence"/>
</dbReference>
<keyword evidence="2" id="KW-1185">Reference proteome</keyword>
<evidence type="ECO:0000313" key="1">
    <source>
        <dbReference type="EMBL" id="EFE94205.1"/>
    </source>
</evidence>
<gene>
    <name evidence="1" type="ORF">HMPREF0758_4300</name>
</gene>
<dbReference type="HOGENOM" id="CLU_3221967_0_0_6"/>
<comment type="caution">
    <text evidence="1">The sequence shown here is derived from an EMBL/GenBank/DDBJ whole genome shotgun (WGS) entry which is preliminary data.</text>
</comment>
<dbReference type="EMBL" id="ADBY01000056">
    <property type="protein sequence ID" value="EFE94205.1"/>
    <property type="molecule type" value="Genomic_DNA"/>
</dbReference>
<sequence>MLRIQKVLHNRTHPAGCVLWCCEILILLAKPVRLYAIRVTKNRH</sequence>
<dbReference type="AlphaFoldDB" id="D4E800"/>